<gene>
    <name evidence="1" type="ORF">C4B59_11910</name>
</gene>
<dbReference type="EMBL" id="PQXF01000027">
    <property type="protein sequence ID" value="PXF59205.1"/>
    <property type="molecule type" value="Genomic_DNA"/>
</dbReference>
<reference evidence="1" key="1">
    <citation type="submission" date="2018-01" db="EMBL/GenBank/DDBJ databases">
        <authorList>
            <person name="Krukenberg V."/>
        </authorList>
    </citation>
    <scope>NUCLEOTIDE SEQUENCE</scope>
    <source>
        <strain evidence="1">E20ANME2</strain>
    </source>
</reference>
<proteinExistence type="predicted"/>
<evidence type="ECO:0000313" key="1">
    <source>
        <dbReference type="EMBL" id="PXF59205.1"/>
    </source>
</evidence>
<evidence type="ECO:0000313" key="2">
    <source>
        <dbReference type="Proteomes" id="UP000248329"/>
    </source>
</evidence>
<protein>
    <submittedName>
        <fullName evidence="1">Uncharacterized protein</fullName>
    </submittedName>
</protein>
<organism evidence="1 2">
    <name type="scientific">Candidatus Methanogaster sp</name>
    <dbReference type="NCBI Taxonomy" id="3386292"/>
    <lineage>
        <taxon>Archaea</taxon>
        <taxon>Methanobacteriati</taxon>
        <taxon>Methanobacteriota</taxon>
        <taxon>Stenosarchaea group</taxon>
        <taxon>Methanomicrobia</taxon>
        <taxon>Methanosarcinales</taxon>
        <taxon>ANME-2 cluster</taxon>
        <taxon>Candidatus Methanogasteraceae</taxon>
        <taxon>Candidatus Methanogaster</taxon>
    </lineage>
</organism>
<name>A0AC61L0M7_9EURY</name>
<dbReference type="Proteomes" id="UP000248329">
    <property type="component" value="Unassembled WGS sequence"/>
</dbReference>
<comment type="caution">
    <text evidence="1">The sequence shown here is derived from an EMBL/GenBank/DDBJ whole genome shotgun (WGS) entry which is preliminary data.</text>
</comment>
<sequence length="85" mass="9171">MDVRVRTKEDTSMKTGTVDMLLTFLLIAGAGISALAMAMAAVPTPAPIGDFSGLERLNPRRCGADSARKCILANQRYRQQGWCAL</sequence>
<accession>A0AC61L0M7</accession>